<gene>
    <name evidence="1" type="ORF">ABWT76_000321</name>
</gene>
<evidence type="ECO:0000313" key="1">
    <source>
        <dbReference type="EMBL" id="XCM37555.1"/>
    </source>
</evidence>
<dbReference type="AlphaFoldDB" id="A0AAU8JEF0"/>
<protein>
    <recommendedName>
        <fullName evidence="2">DNA methyltransferase</fullName>
    </recommendedName>
</protein>
<dbReference type="RefSeq" id="WP_242049869.1">
    <property type="nucleotide sequence ID" value="NZ_CP159837.1"/>
</dbReference>
<accession>A0AAU8JEF0</accession>
<proteinExistence type="predicted"/>
<evidence type="ECO:0008006" key="2">
    <source>
        <dbReference type="Google" id="ProtNLM"/>
    </source>
</evidence>
<sequence>MFDPITMEVESESGNNVPAWFLDTNYDGLCFHVNQAFFPGTSAWDGIKKALKRTYDNEVWEHLAGTISAPFEAGKHQEIAVKVIDDRGNELLFTKRLS</sequence>
<reference evidence="1" key="1">
    <citation type="submission" date="2024-07" db="EMBL/GenBank/DDBJ databases">
        <authorList>
            <person name="Kim Y.J."/>
            <person name="Jeong J.Y."/>
        </authorList>
    </citation>
    <scope>NUCLEOTIDE SEQUENCE</scope>
    <source>
        <strain evidence="1">GIHE-MW2</strain>
    </source>
</reference>
<dbReference type="EMBL" id="CP159837">
    <property type="protein sequence ID" value="XCM37555.1"/>
    <property type="molecule type" value="Genomic_DNA"/>
</dbReference>
<name>A0AAU8JEF0_9CYAN</name>
<organism evidence="1">
    <name type="scientific">Planktothricoides raciborskii GIHE-MW2</name>
    <dbReference type="NCBI Taxonomy" id="2792601"/>
    <lineage>
        <taxon>Bacteria</taxon>
        <taxon>Bacillati</taxon>
        <taxon>Cyanobacteriota</taxon>
        <taxon>Cyanophyceae</taxon>
        <taxon>Oscillatoriophycideae</taxon>
        <taxon>Oscillatoriales</taxon>
        <taxon>Oscillatoriaceae</taxon>
        <taxon>Planktothricoides</taxon>
    </lineage>
</organism>